<evidence type="ECO:0000256" key="2">
    <source>
        <dbReference type="ARBA" id="ARBA00007267"/>
    </source>
</evidence>
<dbReference type="GO" id="GO:0005634">
    <property type="term" value="C:nucleus"/>
    <property type="evidence" value="ECO:0007669"/>
    <property type="project" value="UniProtKB-SubCell"/>
</dbReference>
<feature type="compositionally biased region" description="Polar residues" evidence="4">
    <location>
        <begin position="717"/>
        <end position="731"/>
    </location>
</feature>
<feature type="compositionally biased region" description="Polar residues" evidence="4">
    <location>
        <begin position="837"/>
        <end position="848"/>
    </location>
</feature>
<organism evidence="6">
    <name type="scientific">Salix viminalis</name>
    <name type="common">Common osier</name>
    <name type="synonym">Basket willow</name>
    <dbReference type="NCBI Taxonomy" id="40686"/>
    <lineage>
        <taxon>Eukaryota</taxon>
        <taxon>Viridiplantae</taxon>
        <taxon>Streptophyta</taxon>
        <taxon>Embryophyta</taxon>
        <taxon>Tracheophyta</taxon>
        <taxon>Spermatophyta</taxon>
        <taxon>Magnoliopsida</taxon>
        <taxon>eudicotyledons</taxon>
        <taxon>Gunneridae</taxon>
        <taxon>Pentapetalae</taxon>
        <taxon>rosids</taxon>
        <taxon>fabids</taxon>
        <taxon>Malpighiales</taxon>
        <taxon>Salicaceae</taxon>
        <taxon>Saliceae</taxon>
        <taxon>Salix</taxon>
    </lineage>
</organism>
<evidence type="ECO:0000256" key="3">
    <source>
        <dbReference type="ARBA" id="ARBA00023242"/>
    </source>
</evidence>
<feature type="compositionally biased region" description="Polar residues" evidence="4">
    <location>
        <begin position="799"/>
        <end position="823"/>
    </location>
</feature>
<comment type="subcellular location">
    <subcellularLocation>
        <location evidence="1">Nucleus</location>
    </subcellularLocation>
</comment>
<evidence type="ECO:0000313" key="6">
    <source>
        <dbReference type="EMBL" id="VFU58216.1"/>
    </source>
</evidence>
<feature type="region of interest" description="Disordered" evidence="4">
    <location>
        <begin position="780"/>
        <end position="848"/>
    </location>
</feature>
<sequence length="848" mass="93443">MDLHLGGRLAIDGHRDKDSDTQQVLYSLTVVGVVGLPHGYYQWWPGGLRLARVESVELCGAASSLAMDTPEKTQITTPLSKFEDSPVFNYINSLSPIKQVKSTNIAQSFHSLSFASLPSVFTSPHVSSHKETRFLKRHNYSDLSKPKFSSGNGNDVCKDEEVAVDAAQLYGNSAELHDKFDPGMSIGESSVEPPSEHLKFAVELPQALKYDCGSPDSRCATQMDIVSESTDTSLSLVPFANEASQKSSLEGQVHPAGLYRIESEKEATGCDWESLISDAADLLVFNSPIDAEGFKELFQKSPNPVVGFCTSFNEVQKTQIVNPFGSGEQNEMGDPSTRPGETIELTQMDPTLDNFAANEDPNKYMISNASKAVSNLHRGMRRRCLDFEKVGSRRKNIDDGSSSSSVLVQSDEKIISKNAQLVPVKPGRDSSRCILPGIGLHLNALAINSKDSKKIKHETFSSSITLPGSAASFHSRTTDRELDESLTLVSTERDNDPNENVVPLMEDFNQTSPKKKRHVLWQYISCTVITLQVFHFFRVYALLTRRLEGEPEACKRCNCKKSKCLKLYCECFAAGVYCIEPCACQDCFNKPIHEDTVLATRKQIESRNPLAFAPKVIRSSESAPEIRDESIKTPASARHKRGCNCKKSTCLKKYCECYQGGVGCSINCRCEGCKNVFGRKDDFLNSGSASMEMEYEPEDETEASVKNGVDKILQKTEIQNNDEQNPNSALPTTPLRPLVQFSSKGKPPRSFLGVGSSSGLYTGHRHGKPNILLPQSKFEKQCQNAPDDDIPEILRENHSPSSGIKTSSPNSKRVSPPQSNWGSSPGRRSGRKLILQSIPSFPSLTPQH</sequence>
<dbReference type="Pfam" id="PF03638">
    <property type="entry name" value="TCR"/>
    <property type="match status" value="2"/>
</dbReference>
<evidence type="ECO:0000259" key="5">
    <source>
        <dbReference type="PROSITE" id="PS51634"/>
    </source>
</evidence>
<evidence type="ECO:0000256" key="1">
    <source>
        <dbReference type="ARBA" id="ARBA00004123"/>
    </source>
</evidence>
<feature type="domain" description="CRC" evidence="5">
    <location>
        <begin position="553"/>
        <end position="678"/>
    </location>
</feature>
<dbReference type="EMBL" id="CAADRP010001974">
    <property type="protein sequence ID" value="VFU58216.1"/>
    <property type="molecule type" value="Genomic_DNA"/>
</dbReference>
<dbReference type="PANTHER" id="PTHR46159">
    <property type="entry name" value="PROTEIN TESMIN/TSO1-LIKE CXC 2"/>
    <property type="match status" value="1"/>
</dbReference>
<dbReference type="PANTHER" id="PTHR46159:SF12">
    <property type="entry name" value="PROTEIN TESMIN_TSO1-LIKE CXC 3-RELATED"/>
    <property type="match status" value="1"/>
</dbReference>
<dbReference type="InterPro" id="IPR044522">
    <property type="entry name" value="TSO1-like"/>
</dbReference>
<protein>
    <recommendedName>
        <fullName evidence="5">CRC domain-containing protein</fullName>
    </recommendedName>
</protein>
<evidence type="ECO:0000256" key="4">
    <source>
        <dbReference type="SAM" id="MobiDB-lite"/>
    </source>
</evidence>
<name>A0A6N2N0F1_SALVM</name>
<feature type="region of interest" description="Disordered" evidence="4">
    <location>
        <begin position="717"/>
        <end position="757"/>
    </location>
</feature>
<dbReference type="AlphaFoldDB" id="A0A6N2N0F1"/>
<keyword evidence="3" id="KW-0539">Nucleus</keyword>
<dbReference type="PROSITE" id="PS51634">
    <property type="entry name" value="CRC"/>
    <property type="match status" value="1"/>
</dbReference>
<dbReference type="GO" id="GO:0003700">
    <property type="term" value="F:DNA-binding transcription factor activity"/>
    <property type="evidence" value="ECO:0007669"/>
    <property type="project" value="InterPro"/>
</dbReference>
<dbReference type="InterPro" id="IPR033467">
    <property type="entry name" value="Tesmin/TSO1-like_CXC"/>
</dbReference>
<comment type="similarity">
    <text evidence="2">Belongs to the lin-54 family.</text>
</comment>
<dbReference type="InterPro" id="IPR005172">
    <property type="entry name" value="CRC"/>
</dbReference>
<accession>A0A6N2N0F1</accession>
<dbReference type="SMART" id="SM01114">
    <property type="entry name" value="CXC"/>
    <property type="match status" value="2"/>
</dbReference>
<reference evidence="6" key="1">
    <citation type="submission" date="2019-03" db="EMBL/GenBank/DDBJ databases">
        <authorList>
            <person name="Mank J."/>
            <person name="Almeida P."/>
        </authorList>
    </citation>
    <scope>NUCLEOTIDE SEQUENCE</scope>
    <source>
        <strain evidence="6">78183</strain>
    </source>
</reference>
<proteinExistence type="inferred from homology"/>
<gene>
    <name evidence="6" type="ORF">SVIM_LOCUS423977</name>
</gene>